<organism evidence="1 2">
    <name type="scientific">Steinernema glaseri</name>
    <dbReference type="NCBI Taxonomy" id="37863"/>
    <lineage>
        <taxon>Eukaryota</taxon>
        <taxon>Metazoa</taxon>
        <taxon>Ecdysozoa</taxon>
        <taxon>Nematoda</taxon>
        <taxon>Chromadorea</taxon>
        <taxon>Rhabditida</taxon>
        <taxon>Tylenchina</taxon>
        <taxon>Panagrolaimomorpha</taxon>
        <taxon>Strongyloidoidea</taxon>
        <taxon>Steinernematidae</taxon>
        <taxon>Steinernema</taxon>
    </lineage>
</organism>
<evidence type="ECO:0000313" key="2">
    <source>
        <dbReference type="WBParaSite" id="L893_g2881.t1"/>
    </source>
</evidence>
<proteinExistence type="predicted"/>
<sequence>MDKVSRLFIQEVILQLDHEANTMKWLSTTWGQIAKSRWLKEEVRLNVYSTDDSEPVFSFNSTITNYRMPVDLDDMDEFIIRKIAIKGVKEETNATPFFNPGCLPLTEKNLNLLREHLSYGWPVKVGVQEHKEHHLVQQLCLVPARVTDLAIDSMESFKMEALTRNVERGTLRSFHCFSHLNITQDLLSVLWKIVASEKMKGLLLFVSQSCPFYYETILADIVDAFLSTERRERFTFEVCSRGKRVCEPLRKAWSVAEVEYDTNRRHYDKDSVICIRQVKWDF</sequence>
<reference evidence="2" key="1">
    <citation type="submission" date="2016-11" db="UniProtKB">
        <authorList>
            <consortium name="WormBaseParasite"/>
        </authorList>
    </citation>
    <scope>IDENTIFICATION</scope>
</reference>
<evidence type="ECO:0000313" key="1">
    <source>
        <dbReference type="Proteomes" id="UP000095287"/>
    </source>
</evidence>
<accession>A0A1I7ZRH1</accession>
<dbReference type="WBParaSite" id="L893_g2881.t1">
    <property type="protein sequence ID" value="L893_g2881.t1"/>
    <property type="gene ID" value="L893_g2881"/>
</dbReference>
<name>A0A1I7ZRH1_9BILA</name>
<protein>
    <submittedName>
        <fullName evidence="2">NIN-like protein</fullName>
    </submittedName>
</protein>
<dbReference type="Proteomes" id="UP000095287">
    <property type="component" value="Unplaced"/>
</dbReference>
<keyword evidence="1" id="KW-1185">Reference proteome</keyword>
<dbReference type="AlphaFoldDB" id="A0A1I7ZRH1"/>